<feature type="non-terminal residue" evidence="1">
    <location>
        <position position="1"/>
    </location>
</feature>
<organism evidence="1 2">
    <name type="scientific">Allacma fusca</name>
    <dbReference type="NCBI Taxonomy" id="39272"/>
    <lineage>
        <taxon>Eukaryota</taxon>
        <taxon>Metazoa</taxon>
        <taxon>Ecdysozoa</taxon>
        <taxon>Arthropoda</taxon>
        <taxon>Hexapoda</taxon>
        <taxon>Collembola</taxon>
        <taxon>Symphypleona</taxon>
        <taxon>Sminthuridae</taxon>
        <taxon>Allacma</taxon>
    </lineage>
</organism>
<comment type="caution">
    <text evidence="1">The sequence shown here is derived from an EMBL/GenBank/DDBJ whole genome shotgun (WGS) entry which is preliminary data.</text>
</comment>
<accession>A0A8J2LKM8</accession>
<dbReference type="Proteomes" id="UP000708208">
    <property type="component" value="Unassembled WGS sequence"/>
</dbReference>
<dbReference type="EMBL" id="CAJVCH010534291">
    <property type="protein sequence ID" value="CAG7824869.1"/>
    <property type="molecule type" value="Genomic_DNA"/>
</dbReference>
<evidence type="ECO:0000313" key="2">
    <source>
        <dbReference type="Proteomes" id="UP000708208"/>
    </source>
</evidence>
<evidence type="ECO:0000313" key="1">
    <source>
        <dbReference type="EMBL" id="CAG7824869.1"/>
    </source>
</evidence>
<protein>
    <submittedName>
        <fullName evidence="1">Uncharacterized protein</fullName>
    </submittedName>
</protein>
<keyword evidence="2" id="KW-1185">Reference proteome</keyword>
<dbReference type="OrthoDB" id="6434680at2759"/>
<dbReference type="AlphaFoldDB" id="A0A8J2LKM8"/>
<gene>
    <name evidence="1" type="ORF">AFUS01_LOCUS35005</name>
</gene>
<sequence length="154" mass="17368">LPENVPRIMATLEFMFGRTEQIIKSMIAQVKSTAAPKEGRPETLMQYSNHVANLVSTMKSLKKTAHMVNPQLMEDVLAKLPYQLQFQWCSKLLGHSDEPNLEDLSNWMTTMALAASMLPSKVEDNDTGLTHVRIRSCVVNKAVKSFTTNFSIRK</sequence>
<name>A0A8J2LKM8_9HEXA</name>
<proteinExistence type="predicted"/>
<reference evidence="1" key="1">
    <citation type="submission" date="2021-06" db="EMBL/GenBank/DDBJ databases">
        <authorList>
            <person name="Hodson N. C."/>
            <person name="Mongue J. A."/>
            <person name="Jaron S. K."/>
        </authorList>
    </citation>
    <scope>NUCLEOTIDE SEQUENCE</scope>
</reference>